<evidence type="ECO:0000256" key="1">
    <source>
        <dbReference type="SAM" id="MobiDB-lite"/>
    </source>
</evidence>
<sequence>MQRSWHWGLASGGVCLSTETGSSMGRGQNVTKEEAPRVISRKIRVGMTFSAELARNCADEIAHSLLVDESQRSTRDIVQMKRAIDIYLLARVRSGKADSGGMISRTSGRSGSGKRETSPCAPKFVQFVLAAALMEWYLQTRTNTPINYKTILVLQAPKAPTGPAGRLPSSRRPRRAAPSLRLFHFNRPELLITRILNLEKDRGHSSLFSILSPRQTLQIFDTRNPMKKKTAKLRSARIMKRRSYYPIAKSNRKGVNAVN</sequence>
<proteinExistence type="predicted"/>
<dbReference type="AlphaFoldDB" id="A0A195B095"/>
<organism evidence="2 3">
    <name type="scientific">Atta colombica</name>
    <dbReference type="NCBI Taxonomy" id="520822"/>
    <lineage>
        <taxon>Eukaryota</taxon>
        <taxon>Metazoa</taxon>
        <taxon>Ecdysozoa</taxon>
        <taxon>Arthropoda</taxon>
        <taxon>Hexapoda</taxon>
        <taxon>Insecta</taxon>
        <taxon>Pterygota</taxon>
        <taxon>Neoptera</taxon>
        <taxon>Endopterygota</taxon>
        <taxon>Hymenoptera</taxon>
        <taxon>Apocrita</taxon>
        <taxon>Aculeata</taxon>
        <taxon>Formicoidea</taxon>
        <taxon>Formicidae</taxon>
        <taxon>Myrmicinae</taxon>
        <taxon>Atta</taxon>
    </lineage>
</organism>
<feature type="region of interest" description="Disordered" evidence="1">
    <location>
        <begin position="97"/>
        <end position="118"/>
    </location>
</feature>
<name>A0A195B095_9HYME</name>
<evidence type="ECO:0000313" key="3">
    <source>
        <dbReference type="Proteomes" id="UP000078540"/>
    </source>
</evidence>
<feature type="compositionally biased region" description="Low complexity" evidence="1">
    <location>
        <begin position="99"/>
        <end position="109"/>
    </location>
</feature>
<dbReference type="Proteomes" id="UP000078540">
    <property type="component" value="Unassembled WGS sequence"/>
</dbReference>
<gene>
    <name evidence="2" type="ORF">ALC53_11727</name>
</gene>
<keyword evidence="3" id="KW-1185">Reference proteome</keyword>
<protein>
    <submittedName>
        <fullName evidence="2">Uncharacterized protein</fullName>
    </submittedName>
</protein>
<evidence type="ECO:0000313" key="2">
    <source>
        <dbReference type="EMBL" id="KYM77717.1"/>
    </source>
</evidence>
<dbReference type="EMBL" id="KQ976692">
    <property type="protein sequence ID" value="KYM77717.1"/>
    <property type="molecule type" value="Genomic_DNA"/>
</dbReference>
<reference evidence="2 3" key="1">
    <citation type="submission" date="2015-09" db="EMBL/GenBank/DDBJ databases">
        <title>Atta colombica WGS genome.</title>
        <authorList>
            <person name="Nygaard S."/>
            <person name="Hu H."/>
            <person name="Boomsma J."/>
            <person name="Zhang G."/>
        </authorList>
    </citation>
    <scope>NUCLEOTIDE SEQUENCE [LARGE SCALE GENOMIC DNA]</scope>
    <source>
        <strain evidence="2">Treedump-2</strain>
        <tissue evidence="2">Whole body</tissue>
    </source>
</reference>
<accession>A0A195B095</accession>